<dbReference type="STRING" id="1461693.ATO10_01220"/>
<dbReference type="eggNOG" id="COG0784">
    <property type="taxonomic scope" value="Bacteria"/>
</dbReference>
<organism evidence="10 11">
    <name type="scientific">Actibacterium atlanticum</name>
    <dbReference type="NCBI Taxonomy" id="1461693"/>
    <lineage>
        <taxon>Bacteria</taxon>
        <taxon>Pseudomonadati</taxon>
        <taxon>Pseudomonadota</taxon>
        <taxon>Alphaproteobacteria</taxon>
        <taxon>Rhodobacterales</taxon>
        <taxon>Roseobacteraceae</taxon>
        <taxon>Actibacterium</taxon>
    </lineage>
</organism>
<name>A0A058ZP16_9RHOB</name>
<dbReference type="InterPro" id="IPR003661">
    <property type="entry name" value="HisK_dim/P_dom"/>
</dbReference>
<keyword evidence="3 6" id="KW-0597">Phosphoprotein</keyword>
<feature type="coiled-coil region" evidence="7">
    <location>
        <begin position="4"/>
        <end position="38"/>
    </location>
</feature>
<feature type="coiled-coil region" evidence="7">
    <location>
        <begin position="63"/>
        <end position="97"/>
    </location>
</feature>
<reference evidence="10 11" key="1">
    <citation type="submission" date="2013-04" db="EMBL/GenBank/DDBJ databases">
        <title>Shimia sp. 22II-S11-Z10 Genome Sequencing.</title>
        <authorList>
            <person name="Lai Q."/>
            <person name="Li G."/>
            <person name="Shao Z."/>
        </authorList>
    </citation>
    <scope>NUCLEOTIDE SEQUENCE [LARGE SCALE GENOMIC DNA]</scope>
    <source>
        <strain evidence="11">22II-S11-Z10</strain>
    </source>
</reference>
<evidence type="ECO:0000313" key="11">
    <source>
        <dbReference type="Proteomes" id="UP000024836"/>
    </source>
</evidence>
<sequence>MNILDSLINEQDSLERQNDKLRKIAESLMRRVEQDTDESGAAYAQFQRAAMLEETVRARTQELERALDLLNDSNAKLALANAETEAARANLANAIETVQEGFALFDADEKLVMCNSRFGKHMRDIHPLLKPGLPFEDYVTLVANSPFLALPDGESAVEWREKRMARHKDNHVVFNARMAGSRWLQVSEHRTPDGGTVVLQTDVTDMVLIERQERERLLDDQARLIRATLDHLDQGVCIFDAQSRLAGWNRRVGELLSIPYGRFLVGTHFDMVLERIRESVEFEDDHSPEVIDRWVRATTRRAPLSFELSLSNDRILAVFAQAMPDDGFVISFTDVSAERAAVRAISNAKETLELRVMERTLELEDALSEAERANASKSRFVAAASHDLLQPLSAAKLYVTSVEVEHAHSPQGERLEKASNALLSVEQILGALLDISKLDSGQAAVHVSAVPLRVLLEQLSDEMRPIAHQKGLEMRVVCTDAVVLSDATYLRRILQNLMSNAVRYTESGRVLVGARRVRGGVRVEVWDTGPGIPENQQERVFDEFHRLNASASPANGMGLGLAIVERACRTLQHPLHLSSKLGQGTCFSIELPLAPEQLGAQTTVSTNDTQPRDGLEHLIILLIENDAELRDALTLTLEGWSADVLPCASLAEAEALLKEVDISPDVIVADYQLDDDLLGLDAVIALRKQHGPLPACIITANRTSSLADECDQAGVSMMHKPLDADLLRAFLSKAQRD</sequence>
<dbReference type="GO" id="GO:0009927">
    <property type="term" value="F:histidine phosphotransfer kinase activity"/>
    <property type="evidence" value="ECO:0007669"/>
    <property type="project" value="TreeGrafter"/>
</dbReference>
<dbReference type="Gene3D" id="1.10.287.130">
    <property type="match status" value="1"/>
</dbReference>
<dbReference type="PANTHER" id="PTHR43047:SF9">
    <property type="entry name" value="HISTIDINE KINASE"/>
    <property type="match status" value="1"/>
</dbReference>
<dbReference type="PATRIC" id="fig|1461693.3.peg.254"/>
<dbReference type="EC" id="2.7.13.3" evidence="2"/>
<dbReference type="InterPro" id="IPR036097">
    <property type="entry name" value="HisK_dim/P_sf"/>
</dbReference>
<dbReference type="PROSITE" id="PS50109">
    <property type="entry name" value="HIS_KIN"/>
    <property type="match status" value="1"/>
</dbReference>
<dbReference type="SUPFAM" id="SSF55874">
    <property type="entry name" value="ATPase domain of HSP90 chaperone/DNA topoisomerase II/histidine kinase"/>
    <property type="match status" value="1"/>
</dbReference>
<dbReference type="InterPro" id="IPR035965">
    <property type="entry name" value="PAS-like_dom_sf"/>
</dbReference>
<dbReference type="Gene3D" id="3.30.450.20">
    <property type="entry name" value="PAS domain"/>
    <property type="match status" value="1"/>
</dbReference>
<dbReference type="InterPro" id="IPR036890">
    <property type="entry name" value="HATPase_C_sf"/>
</dbReference>
<comment type="caution">
    <text evidence="10">The sequence shown here is derived from an EMBL/GenBank/DDBJ whole genome shotgun (WGS) entry which is preliminary data.</text>
</comment>
<dbReference type="FunFam" id="3.30.565.10:FF:000049">
    <property type="entry name" value="Two-component sensor histidine kinase"/>
    <property type="match status" value="1"/>
</dbReference>
<dbReference type="PANTHER" id="PTHR43047">
    <property type="entry name" value="TWO-COMPONENT HISTIDINE PROTEIN KINASE"/>
    <property type="match status" value="1"/>
</dbReference>
<evidence type="ECO:0000259" key="9">
    <source>
        <dbReference type="PROSITE" id="PS50110"/>
    </source>
</evidence>
<protein>
    <recommendedName>
        <fullName evidence="2">histidine kinase</fullName>
        <ecNumber evidence="2">2.7.13.3</ecNumber>
    </recommendedName>
</protein>
<dbReference type="EMBL" id="AQQY01000001">
    <property type="protein sequence ID" value="KCV83339.1"/>
    <property type="molecule type" value="Genomic_DNA"/>
</dbReference>
<dbReference type="SMART" id="SM00448">
    <property type="entry name" value="REC"/>
    <property type="match status" value="1"/>
</dbReference>
<comment type="catalytic activity">
    <reaction evidence="1">
        <text>ATP + protein L-histidine = ADP + protein N-phospho-L-histidine.</text>
        <dbReference type="EC" id="2.7.13.3"/>
    </reaction>
</comment>
<dbReference type="GO" id="GO:0005886">
    <property type="term" value="C:plasma membrane"/>
    <property type="evidence" value="ECO:0007669"/>
    <property type="project" value="TreeGrafter"/>
</dbReference>
<dbReference type="GO" id="GO:0000155">
    <property type="term" value="F:phosphorelay sensor kinase activity"/>
    <property type="evidence" value="ECO:0007669"/>
    <property type="project" value="InterPro"/>
</dbReference>
<dbReference type="Gene3D" id="3.40.50.2300">
    <property type="match status" value="1"/>
</dbReference>
<evidence type="ECO:0000256" key="7">
    <source>
        <dbReference type="SAM" id="Coils"/>
    </source>
</evidence>
<dbReference type="Pfam" id="PF12860">
    <property type="entry name" value="PAS_7"/>
    <property type="match status" value="2"/>
</dbReference>
<dbReference type="AlphaFoldDB" id="A0A058ZP16"/>
<dbReference type="Pfam" id="PF02518">
    <property type="entry name" value="HATPase_c"/>
    <property type="match status" value="1"/>
</dbReference>
<evidence type="ECO:0000256" key="6">
    <source>
        <dbReference type="PROSITE-ProRule" id="PRU00169"/>
    </source>
</evidence>
<accession>A0A058ZP16</accession>
<dbReference type="PROSITE" id="PS50110">
    <property type="entry name" value="RESPONSE_REGULATORY"/>
    <property type="match status" value="1"/>
</dbReference>
<dbReference type="InterPro" id="IPR001789">
    <property type="entry name" value="Sig_transdc_resp-reg_receiver"/>
</dbReference>
<feature type="modified residue" description="4-aspartylphosphate" evidence="6">
    <location>
        <position position="670"/>
    </location>
</feature>
<dbReference type="CDD" id="cd00082">
    <property type="entry name" value="HisKA"/>
    <property type="match status" value="1"/>
</dbReference>
<dbReference type="PRINTS" id="PR00344">
    <property type="entry name" value="BCTRLSENSOR"/>
</dbReference>
<evidence type="ECO:0000256" key="1">
    <source>
        <dbReference type="ARBA" id="ARBA00000085"/>
    </source>
</evidence>
<dbReference type="Gene3D" id="3.30.565.10">
    <property type="entry name" value="Histidine kinase-like ATPase, C-terminal domain"/>
    <property type="match status" value="1"/>
</dbReference>
<dbReference type="SUPFAM" id="SSF55785">
    <property type="entry name" value="PYP-like sensor domain (PAS domain)"/>
    <property type="match status" value="1"/>
</dbReference>
<dbReference type="eggNOG" id="COG2205">
    <property type="taxonomic scope" value="Bacteria"/>
</dbReference>
<dbReference type="SMART" id="SM00387">
    <property type="entry name" value="HATPase_c"/>
    <property type="match status" value="1"/>
</dbReference>
<keyword evidence="7" id="KW-0175">Coiled coil</keyword>
<evidence type="ECO:0000313" key="10">
    <source>
        <dbReference type="EMBL" id="KCV83339.1"/>
    </source>
</evidence>
<dbReference type="SUPFAM" id="SSF52172">
    <property type="entry name" value="CheY-like"/>
    <property type="match status" value="1"/>
</dbReference>
<keyword evidence="4" id="KW-0808">Transferase</keyword>
<evidence type="ECO:0000256" key="3">
    <source>
        <dbReference type="ARBA" id="ARBA00022553"/>
    </source>
</evidence>
<evidence type="ECO:0000256" key="2">
    <source>
        <dbReference type="ARBA" id="ARBA00012438"/>
    </source>
</evidence>
<dbReference type="InterPro" id="IPR004358">
    <property type="entry name" value="Sig_transdc_His_kin-like_C"/>
</dbReference>
<dbReference type="InterPro" id="IPR003594">
    <property type="entry name" value="HATPase_dom"/>
</dbReference>
<dbReference type="CDD" id="cd00156">
    <property type="entry name" value="REC"/>
    <property type="match status" value="1"/>
</dbReference>
<feature type="domain" description="Response regulatory" evidence="9">
    <location>
        <begin position="619"/>
        <end position="735"/>
    </location>
</feature>
<feature type="domain" description="Histidine kinase" evidence="8">
    <location>
        <begin position="383"/>
        <end position="595"/>
    </location>
</feature>
<dbReference type="InterPro" id="IPR011006">
    <property type="entry name" value="CheY-like_superfamily"/>
</dbReference>
<dbReference type="InterPro" id="IPR005467">
    <property type="entry name" value="His_kinase_dom"/>
</dbReference>
<evidence type="ECO:0000259" key="8">
    <source>
        <dbReference type="PROSITE" id="PS50109"/>
    </source>
</evidence>
<evidence type="ECO:0000256" key="5">
    <source>
        <dbReference type="ARBA" id="ARBA00022777"/>
    </source>
</evidence>
<dbReference type="Pfam" id="PF00072">
    <property type="entry name" value="Response_reg"/>
    <property type="match status" value="1"/>
</dbReference>
<keyword evidence="11" id="KW-1185">Reference proteome</keyword>
<proteinExistence type="predicted"/>
<keyword evidence="5 10" id="KW-0418">Kinase</keyword>
<dbReference type="Pfam" id="PF00512">
    <property type="entry name" value="HisKA"/>
    <property type="match status" value="1"/>
</dbReference>
<dbReference type="SMART" id="SM00388">
    <property type="entry name" value="HisKA"/>
    <property type="match status" value="1"/>
</dbReference>
<dbReference type="SUPFAM" id="SSF47384">
    <property type="entry name" value="Homodimeric domain of signal transducing histidine kinase"/>
    <property type="match status" value="1"/>
</dbReference>
<dbReference type="Proteomes" id="UP000024836">
    <property type="component" value="Unassembled WGS sequence"/>
</dbReference>
<evidence type="ECO:0000256" key="4">
    <source>
        <dbReference type="ARBA" id="ARBA00022679"/>
    </source>
</evidence>
<gene>
    <name evidence="10" type="ORF">ATO10_01220</name>
</gene>